<feature type="chain" id="PRO_5047303161" description="Lipocalin-like domain-containing protein" evidence="1">
    <location>
        <begin position="20"/>
        <end position="194"/>
    </location>
</feature>
<keyword evidence="3" id="KW-1185">Reference proteome</keyword>
<name>A0ABV7Z1R8_9BACT</name>
<feature type="signal peptide" evidence="1">
    <location>
        <begin position="1"/>
        <end position="19"/>
    </location>
</feature>
<dbReference type="RefSeq" id="WP_379840070.1">
    <property type="nucleotide sequence ID" value="NZ_JBHRYQ010000001.1"/>
</dbReference>
<keyword evidence="1" id="KW-0732">Signal</keyword>
<sequence>MKKLLLSSALFLFSIAVFAQTKKIADYSGKFKMEGAPFESLVVTVEGESLMADAPGVGKGEIFKTDQADTFKEPNNDALIVFKRNDAGVVVELVIQVQGSELIGKKEIADQSEFVGKFIFEEGAPIPSVNVLIKDGLLYGDTEQGGAELRPTNKKDIFDVIGYDGTAEFSRDSTGKVTVVILNVQGMSMKGNKN</sequence>
<evidence type="ECO:0000256" key="1">
    <source>
        <dbReference type="SAM" id="SignalP"/>
    </source>
</evidence>
<evidence type="ECO:0000313" key="2">
    <source>
        <dbReference type="EMBL" id="MFC3813165.1"/>
    </source>
</evidence>
<evidence type="ECO:0000313" key="3">
    <source>
        <dbReference type="Proteomes" id="UP001595616"/>
    </source>
</evidence>
<proteinExistence type="predicted"/>
<organism evidence="2 3">
    <name type="scientific">Lacihabitans lacunae</name>
    <dbReference type="NCBI Taxonomy" id="1028214"/>
    <lineage>
        <taxon>Bacteria</taxon>
        <taxon>Pseudomonadati</taxon>
        <taxon>Bacteroidota</taxon>
        <taxon>Cytophagia</taxon>
        <taxon>Cytophagales</taxon>
        <taxon>Leadbetterellaceae</taxon>
        <taxon>Lacihabitans</taxon>
    </lineage>
</organism>
<reference evidence="3" key="1">
    <citation type="journal article" date="2019" name="Int. J. Syst. Evol. Microbiol.">
        <title>The Global Catalogue of Microorganisms (GCM) 10K type strain sequencing project: providing services to taxonomists for standard genome sequencing and annotation.</title>
        <authorList>
            <consortium name="The Broad Institute Genomics Platform"/>
            <consortium name="The Broad Institute Genome Sequencing Center for Infectious Disease"/>
            <person name="Wu L."/>
            <person name="Ma J."/>
        </authorList>
    </citation>
    <scope>NUCLEOTIDE SEQUENCE [LARGE SCALE GENOMIC DNA]</scope>
    <source>
        <strain evidence="3">CECT 7956</strain>
    </source>
</reference>
<accession>A0ABV7Z1R8</accession>
<gene>
    <name evidence="2" type="ORF">ACFOOI_21040</name>
</gene>
<dbReference type="EMBL" id="JBHRYQ010000001">
    <property type="protein sequence ID" value="MFC3813165.1"/>
    <property type="molecule type" value="Genomic_DNA"/>
</dbReference>
<protein>
    <recommendedName>
        <fullName evidence="4">Lipocalin-like domain-containing protein</fullName>
    </recommendedName>
</protein>
<dbReference type="Proteomes" id="UP001595616">
    <property type="component" value="Unassembled WGS sequence"/>
</dbReference>
<evidence type="ECO:0008006" key="4">
    <source>
        <dbReference type="Google" id="ProtNLM"/>
    </source>
</evidence>
<comment type="caution">
    <text evidence="2">The sequence shown here is derived from an EMBL/GenBank/DDBJ whole genome shotgun (WGS) entry which is preliminary data.</text>
</comment>